<feature type="transmembrane region" description="Helical" evidence="13">
    <location>
        <begin position="7"/>
        <end position="27"/>
    </location>
</feature>
<keyword evidence="8 12" id="KW-0472">Membrane</keyword>
<keyword evidence="15" id="KW-1185">Reference proteome</keyword>
<keyword evidence="5 12" id="KW-0249">Electron transport</keyword>
<evidence type="ECO:0000256" key="3">
    <source>
        <dbReference type="ARBA" id="ARBA00022448"/>
    </source>
</evidence>
<protein>
    <recommendedName>
        <fullName evidence="12">Probable disulfide formation protein</fullName>
    </recommendedName>
    <alternativeName>
        <fullName evidence="12">Disulfide oxidoreductase</fullName>
    </alternativeName>
    <alternativeName>
        <fullName evidence="12">Thiol-disulfide oxidoreductase</fullName>
    </alternativeName>
</protein>
<evidence type="ECO:0000256" key="8">
    <source>
        <dbReference type="ARBA" id="ARBA00023136"/>
    </source>
</evidence>
<dbReference type="Gene3D" id="1.20.1550.10">
    <property type="entry name" value="DsbB-like"/>
    <property type="match status" value="1"/>
</dbReference>
<reference evidence="14 15" key="1">
    <citation type="submission" date="2020-03" db="EMBL/GenBank/DDBJ databases">
        <title>Assessment of the enzymatic potential of alkaline-tolerant lipase obtained from Bacillus luteus H11 (technogenic soil) for the bioremediation of saline soils contaminated with petroleum substances.</title>
        <authorList>
            <person name="Kalwasinska A."/>
        </authorList>
    </citation>
    <scope>NUCLEOTIDE SEQUENCE [LARGE SCALE GENOMIC DNA]</scope>
    <source>
        <strain evidence="14 15">H11</strain>
    </source>
</reference>
<dbReference type="AlphaFoldDB" id="A0A969PPW4"/>
<dbReference type="InterPro" id="IPR003752">
    <property type="entry name" value="DiS_bond_form_DsbB/BdbC"/>
</dbReference>
<evidence type="ECO:0000313" key="15">
    <source>
        <dbReference type="Proteomes" id="UP000752012"/>
    </source>
</evidence>
<dbReference type="Pfam" id="PF02600">
    <property type="entry name" value="DsbB"/>
    <property type="match status" value="1"/>
</dbReference>
<evidence type="ECO:0000256" key="11">
    <source>
        <dbReference type="ARBA" id="ARBA00023284"/>
    </source>
</evidence>
<evidence type="ECO:0000256" key="4">
    <source>
        <dbReference type="ARBA" id="ARBA00022692"/>
    </source>
</evidence>
<dbReference type="NCBIfam" id="NF002849">
    <property type="entry name" value="PRK03113.1"/>
    <property type="match status" value="1"/>
</dbReference>
<dbReference type="GO" id="GO:0006457">
    <property type="term" value="P:protein folding"/>
    <property type="evidence" value="ECO:0007669"/>
    <property type="project" value="InterPro"/>
</dbReference>
<keyword evidence="9 12" id="KW-1015">Disulfide bond</keyword>
<evidence type="ECO:0000256" key="5">
    <source>
        <dbReference type="ARBA" id="ARBA00022982"/>
    </source>
</evidence>
<evidence type="ECO:0000256" key="13">
    <source>
        <dbReference type="SAM" id="Phobius"/>
    </source>
</evidence>
<organism evidence="14 15">
    <name type="scientific">Alkalicoccus luteus</name>
    <dbReference type="NCBI Taxonomy" id="1237094"/>
    <lineage>
        <taxon>Bacteria</taxon>
        <taxon>Bacillati</taxon>
        <taxon>Bacillota</taxon>
        <taxon>Bacilli</taxon>
        <taxon>Bacillales</taxon>
        <taxon>Bacillaceae</taxon>
        <taxon>Alkalicoccus</taxon>
    </lineage>
</organism>
<keyword evidence="7 12" id="KW-0560">Oxidoreductase</keyword>
<evidence type="ECO:0000256" key="2">
    <source>
        <dbReference type="ARBA" id="ARBA00007602"/>
    </source>
</evidence>
<dbReference type="PIRSF" id="PIRSF036659">
    <property type="entry name" value="BdbC"/>
    <property type="match status" value="1"/>
</dbReference>
<dbReference type="GO" id="GO:0005886">
    <property type="term" value="C:plasma membrane"/>
    <property type="evidence" value="ECO:0007669"/>
    <property type="project" value="UniProtKB-SubCell"/>
</dbReference>
<keyword evidence="11 12" id="KW-0676">Redox-active center</keyword>
<comment type="caution">
    <text evidence="12">Lacks conserved residue(s) required for the propagation of feature annotation.</text>
</comment>
<comment type="similarity">
    <text evidence="2 12">Belongs to the DsbB family. BdbC subfamily.</text>
</comment>
<dbReference type="PANTHER" id="PTHR43469:SF1">
    <property type="entry name" value="SPBETA PROPHAGE-DERIVED DISULFIDE BOND FORMATION PROTEIN B"/>
    <property type="match status" value="1"/>
</dbReference>
<name>A0A969PPW4_9BACI</name>
<keyword evidence="12" id="KW-1003">Cell membrane</keyword>
<keyword evidence="6 12" id="KW-1133">Transmembrane helix</keyword>
<evidence type="ECO:0000256" key="10">
    <source>
        <dbReference type="ARBA" id="ARBA00023186"/>
    </source>
</evidence>
<evidence type="ECO:0000256" key="7">
    <source>
        <dbReference type="ARBA" id="ARBA00023002"/>
    </source>
</evidence>
<dbReference type="GO" id="GO:0015035">
    <property type="term" value="F:protein-disulfide reductase activity"/>
    <property type="evidence" value="ECO:0007669"/>
    <property type="project" value="UniProtKB-UniRule"/>
</dbReference>
<dbReference type="SUPFAM" id="SSF158442">
    <property type="entry name" value="DsbB-like"/>
    <property type="match status" value="1"/>
</dbReference>
<comment type="caution">
    <text evidence="14">The sequence shown here is derived from an EMBL/GenBank/DDBJ whole genome shotgun (WGS) entry which is preliminary data.</text>
</comment>
<keyword evidence="10 12" id="KW-0143">Chaperone</keyword>
<keyword evidence="4 12" id="KW-0812">Transmembrane</keyword>
<evidence type="ECO:0000256" key="12">
    <source>
        <dbReference type="HAMAP-Rule" id="MF_00287"/>
    </source>
</evidence>
<feature type="transmembrane region" description="Helical" evidence="13">
    <location>
        <begin position="39"/>
        <end position="57"/>
    </location>
</feature>
<comment type="subcellular location">
    <subcellularLocation>
        <location evidence="12">Cell membrane</location>
        <topology evidence="12">Multi-pass membrane protein</topology>
    </subcellularLocation>
    <subcellularLocation>
        <location evidence="1">Membrane</location>
        <topology evidence="1">Multi-pass membrane protein</topology>
    </subcellularLocation>
</comment>
<evidence type="ECO:0000256" key="1">
    <source>
        <dbReference type="ARBA" id="ARBA00004141"/>
    </source>
</evidence>
<dbReference type="PANTHER" id="PTHR43469">
    <property type="entry name" value="DISULFIDE FORMATION PROTEIN-RELATED"/>
    <property type="match status" value="1"/>
</dbReference>
<proteinExistence type="inferred from homology"/>
<feature type="transmembrane region" description="Helical" evidence="13">
    <location>
        <begin position="109"/>
        <end position="134"/>
    </location>
</feature>
<dbReference type="InterPro" id="IPR012187">
    <property type="entry name" value="Disulphide_bond_form_BdbC"/>
</dbReference>
<comment type="function">
    <text evidence="12">Required for disulfide bond formation in some proteins.</text>
</comment>
<dbReference type="EMBL" id="JAATHJ010000004">
    <property type="protein sequence ID" value="NJP36794.1"/>
    <property type="molecule type" value="Genomic_DNA"/>
</dbReference>
<dbReference type="InterPro" id="IPR023380">
    <property type="entry name" value="DsbB-like_sf"/>
</dbReference>
<accession>A0A969PPW4</accession>
<dbReference type="RefSeq" id="WP_168005083.1">
    <property type="nucleotide sequence ID" value="NZ_JAATHJ010000004.1"/>
</dbReference>
<sequence length="140" mass="15338">MKNKVESLLAGAWITAFTATLGSLFFSEVMNYVPCDLCWVQRIFMYPLAVILAVAAVKKDAGAVKYTLPLSLIGAGIALYHYLIQKVPAIQEQGSACGIVPCNAQYINWFGFITIPFLALTAFTIISVLLIMVMRTVKRG</sequence>
<evidence type="ECO:0000256" key="6">
    <source>
        <dbReference type="ARBA" id="ARBA00022989"/>
    </source>
</evidence>
<dbReference type="Proteomes" id="UP000752012">
    <property type="component" value="Unassembled WGS sequence"/>
</dbReference>
<evidence type="ECO:0000313" key="14">
    <source>
        <dbReference type="EMBL" id="NJP36794.1"/>
    </source>
</evidence>
<keyword evidence="3 12" id="KW-0813">Transport</keyword>
<gene>
    <name evidence="12" type="primary">bdbC</name>
    <name evidence="14" type="ORF">HCN83_04260</name>
</gene>
<evidence type="ECO:0000256" key="9">
    <source>
        <dbReference type="ARBA" id="ARBA00023157"/>
    </source>
</evidence>
<feature type="transmembrane region" description="Helical" evidence="13">
    <location>
        <begin position="64"/>
        <end position="83"/>
    </location>
</feature>
<feature type="disulfide bond" description="Redox-active" evidence="12">
    <location>
        <begin position="35"/>
        <end position="38"/>
    </location>
</feature>
<dbReference type="HAMAP" id="MF_00287">
    <property type="entry name" value="BdbC"/>
    <property type="match status" value="1"/>
</dbReference>